<organism evidence="1 2">
    <name type="scientific">Cryptosporangium aurantiacum</name>
    <dbReference type="NCBI Taxonomy" id="134849"/>
    <lineage>
        <taxon>Bacteria</taxon>
        <taxon>Bacillati</taxon>
        <taxon>Actinomycetota</taxon>
        <taxon>Actinomycetes</taxon>
        <taxon>Cryptosporangiales</taxon>
        <taxon>Cryptosporangiaceae</taxon>
        <taxon>Cryptosporangium</taxon>
    </lineage>
</organism>
<accession>A0A1M7RM54</accession>
<dbReference type="Proteomes" id="UP000184440">
    <property type="component" value="Unassembled WGS sequence"/>
</dbReference>
<reference evidence="1 2" key="1">
    <citation type="submission" date="2016-11" db="EMBL/GenBank/DDBJ databases">
        <authorList>
            <person name="Jaros S."/>
            <person name="Januszkiewicz K."/>
            <person name="Wedrychowicz H."/>
        </authorList>
    </citation>
    <scope>NUCLEOTIDE SEQUENCE [LARGE SCALE GENOMIC DNA]</scope>
    <source>
        <strain evidence="1 2">DSM 46144</strain>
    </source>
</reference>
<evidence type="ECO:0008006" key="3">
    <source>
        <dbReference type="Google" id="ProtNLM"/>
    </source>
</evidence>
<protein>
    <recommendedName>
        <fullName evidence="3">DUF4829 domain-containing protein</fullName>
    </recommendedName>
</protein>
<dbReference type="EMBL" id="FRCS01000023">
    <property type="protein sequence ID" value="SHN47415.1"/>
    <property type="molecule type" value="Genomic_DNA"/>
</dbReference>
<proteinExistence type="predicted"/>
<keyword evidence="2" id="KW-1185">Reference proteome</keyword>
<dbReference type="STRING" id="134849.SAMN05443668_12361"/>
<dbReference type="AlphaFoldDB" id="A0A1M7RM54"/>
<sequence length="154" mass="17008">MLRRSVAIGAAIVVAALLALYLRAGVPIRRGHVAVPPVEAAPADVLRAYLNAVGANDKAAQRALWAAGRHPGLNSDNVWAVTGVRVHRQDAYTPIPDDPDELSAYRDVVRVLMSFKVRFWPVRDNPQQPTSTFYLVVRNGDREPWRIWGTGAYV</sequence>
<name>A0A1M7RM54_9ACTN</name>
<gene>
    <name evidence="1" type="ORF">SAMN05443668_12361</name>
</gene>
<evidence type="ECO:0000313" key="1">
    <source>
        <dbReference type="EMBL" id="SHN47415.1"/>
    </source>
</evidence>
<evidence type="ECO:0000313" key="2">
    <source>
        <dbReference type="Proteomes" id="UP000184440"/>
    </source>
</evidence>